<comment type="caution">
    <text evidence="4">The sequence shown here is derived from an EMBL/GenBank/DDBJ whole genome shotgun (WGS) entry which is preliminary data.</text>
</comment>
<evidence type="ECO:0000259" key="3">
    <source>
        <dbReference type="SMART" id="SM00656"/>
    </source>
</evidence>
<protein>
    <recommendedName>
        <fullName evidence="3">Pectate lyase domain-containing protein</fullName>
    </recommendedName>
</protein>
<dbReference type="PANTHER" id="PTHR31683">
    <property type="entry name" value="PECTATE LYASE 18-RELATED"/>
    <property type="match status" value="1"/>
</dbReference>
<dbReference type="InterPro" id="IPR045032">
    <property type="entry name" value="PEL"/>
</dbReference>
<feature type="domain" description="Pectate lyase" evidence="3">
    <location>
        <begin position="2"/>
        <end position="136"/>
    </location>
</feature>
<evidence type="ECO:0000313" key="5">
    <source>
        <dbReference type="Proteomes" id="UP000265515"/>
    </source>
</evidence>
<sequence>MGETQDKEQESVPSLRKAVLQQRGDKRPVSIFKTADGALDVVRASSSVTVSHCHFGKQVKTMLVGNDDGGSEDKIQTVTLYANFFEDCVSRMPRVRYGTAHVCSNVFKHWGRYVLGASNGGHILAENNYFIPGSDNQIDHFHPPDPNDNSVISFRGNRLYGSAVRNSNEEDRFGIPFTCPALEEANIISEAGVGSWCTL</sequence>
<reference evidence="4 5" key="1">
    <citation type="journal article" date="2018" name="Cell">
        <title>The Chara Genome: Secondary Complexity and Implications for Plant Terrestrialization.</title>
        <authorList>
            <person name="Nishiyama T."/>
            <person name="Sakayama H."/>
            <person name="Vries J.D."/>
            <person name="Buschmann H."/>
            <person name="Saint-Marcoux D."/>
            <person name="Ullrich K.K."/>
            <person name="Haas F.B."/>
            <person name="Vanderstraeten L."/>
            <person name="Becker D."/>
            <person name="Lang D."/>
            <person name="Vosolsobe S."/>
            <person name="Rombauts S."/>
            <person name="Wilhelmsson P.K.I."/>
            <person name="Janitza P."/>
            <person name="Kern R."/>
            <person name="Heyl A."/>
            <person name="Rumpler F."/>
            <person name="Villalobos L.I.A.C."/>
            <person name="Clay J.M."/>
            <person name="Skokan R."/>
            <person name="Toyoda A."/>
            <person name="Suzuki Y."/>
            <person name="Kagoshima H."/>
            <person name="Schijlen E."/>
            <person name="Tajeshwar N."/>
            <person name="Catarino B."/>
            <person name="Hetherington A.J."/>
            <person name="Saltykova A."/>
            <person name="Bonnot C."/>
            <person name="Breuninger H."/>
            <person name="Symeonidi A."/>
            <person name="Radhakrishnan G.V."/>
            <person name="Van Nieuwerburgh F."/>
            <person name="Deforce D."/>
            <person name="Chang C."/>
            <person name="Karol K.G."/>
            <person name="Hedrich R."/>
            <person name="Ulvskov P."/>
            <person name="Glockner G."/>
            <person name="Delwiche C.F."/>
            <person name="Petrasek J."/>
            <person name="Van de Peer Y."/>
            <person name="Friml J."/>
            <person name="Beilby M."/>
            <person name="Dolan L."/>
            <person name="Kohara Y."/>
            <person name="Sugano S."/>
            <person name="Fujiyama A."/>
            <person name="Delaux P.-M."/>
            <person name="Quint M."/>
            <person name="TheiBen G."/>
            <person name="Hagemann M."/>
            <person name="Harholt J."/>
            <person name="Dunand C."/>
            <person name="Zachgo S."/>
            <person name="Langdale J."/>
            <person name="Maumus F."/>
            <person name="Straeten D.V.D."/>
            <person name="Gould S.B."/>
            <person name="Rensing S.A."/>
        </authorList>
    </citation>
    <scope>NUCLEOTIDE SEQUENCE [LARGE SCALE GENOMIC DNA]</scope>
    <source>
        <strain evidence="4 5">S276</strain>
    </source>
</reference>
<dbReference type="Pfam" id="PF00544">
    <property type="entry name" value="Pectate_lyase_4"/>
    <property type="match status" value="1"/>
</dbReference>
<dbReference type="InterPro" id="IPR012334">
    <property type="entry name" value="Pectin_lyas_fold"/>
</dbReference>
<dbReference type="OrthoDB" id="1637350at2759"/>
<dbReference type="EMBL" id="BFEA01000004">
    <property type="protein sequence ID" value="GBG59347.1"/>
    <property type="molecule type" value="Genomic_DNA"/>
</dbReference>
<dbReference type="AlphaFoldDB" id="A0A388JNI3"/>
<dbReference type="InterPro" id="IPR011050">
    <property type="entry name" value="Pectin_lyase_fold/virulence"/>
</dbReference>
<evidence type="ECO:0000256" key="1">
    <source>
        <dbReference type="ARBA" id="ARBA00023239"/>
    </source>
</evidence>
<dbReference type="GO" id="GO:0030570">
    <property type="term" value="F:pectate lyase activity"/>
    <property type="evidence" value="ECO:0007669"/>
    <property type="project" value="InterPro"/>
</dbReference>
<evidence type="ECO:0000256" key="2">
    <source>
        <dbReference type="SAM" id="MobiDB-lite"/>
    </source>
</evidence>
<dbReference type="STRING" id="69332.A0A388JNI3"/>
<dbReference type="SUPFAM" id="SSF51126">
    <property type="entry name" value="Pectin lyase-like"/>
    <property type="match status" value="1"/>
</dbReference>
<feature type="compositionally biased region" description="Basic and acidic residues" evidence="2">
    <location>
        <begin position="1"/>
        <end position="10"/>
    </location>
</feature>
<proteinExistence type="predicted"/>
<dbReference type="Gramene" id="GBG59347">
    <property type="protein sequence ID" value="GBG59347"/>
    <property type="gene ID" value="CBR_g38376"/>
</dbReference>
<gene>
    <name evidence="4" type="ORF">CBR_g38376</name>
</gene>
<feature type="region of interest" description="Disordered" evidence="2">
    <location>
        <begin position="1"/>
        <end position="21"/>
    </location>
</feature>
<dbReference type="SMART" id="SM00656">
    <property type="entry name" value="Amb_all"/>
    <property type="match status" value="1"/>
</dbReference>
<dbReference type="PANTHER" id="PTHR31683:SF18">
    <property type="entry name" value="PECTATE LYASE 21-RELATED"/>
    <property type="match status" value="1"/>
</dbReference>
<keyword evidence="1" id="KW-0456">Lyase</keyword>
<accession>A0A388JNI3</accession>
<name>A0A388JNI3_CHABU</name>
<keyword evidence="5" id="KW-1185">Reference proteome</keyword>
<dbReference type="Gene3D" id="2.160.20.10">
    <property type="entry name" value="Single-stranded right-handed beta-helix, Pectin lyase-like"/>
    <property type="match status" value="1"/>
</dbReference>
<dbReference type="InterPro" id="IPR002022">
    <property type="entry name" value="Pec_lyase"/>
</dbReference>
<organism evidence="4 5">
    <name type="scientific">Chara braunii</name>
    <name type="common">Braun's stonewort</name>
    <dbReference type="NCBI Taxonomy" id="69332"/>
    <lineage>
        <taxon>Eukaryota</taxon>
        <taxon>Viridiplantae</taxon>
        <taxon>Streptophyta</taxon>
        <taxon>Charophyceae</taxon>
        <taxon>Charales</taxon>
        <taxon>Characeae</taxon>
        <taxon>Chara</taxon>
    </lineage>
</organism>
<dbReference type="Proteomes" id="UP000265515">
    <property type="component" value="Unassembled WGS sequence"/>
</dbReference>
<evidence type="ECO:0000313" key="4">
    <source>
        <dbReference type="EMBL" id="GBG59347.1"/>
    </source>
</evidence>